<keyword evidence="2" id="KW-1185">Reference proteome</keyword>
<organism evidence="1 2">
    <name type="scientific">Allacma fusca</name>
    <dbReference type="NCBI Taxonomy" id="39272"/>
    <lineage>
        <taxon>Eukaryota</taxon>
        <taxon>Metazoa</taxon>
        <taxon>Ecdysozoa</taxon>
        <taxon>Arthropoda</taxon>
        <taxon>Hexapoda</taxon>
        <taxon>Collembola</taxon>
        <taxon>Symphypleona</taxon>
        <taxon>Sminthuridae</taxon>
        <taxon>Allacma</taxon>
    </lineage>
</organism>
<reference evidence="1" key="1">
    <citation type="submission" date="2021-06" db="EMBL/GenBank/DDBJ databases">
        <authorList>
            <person name="Hodson N. C."/>
            <person name="Mongue J. A."/>
            <person name="Jaron S. K."/>
        </authorList>
    </citation>
    <scope>NUCLEOTIDE SEQUENCE</scope>
</reference>
<feature type="non-terminal residue" evidence="1">
    <location>
        <position position="22"/>
    </location>
</feature>
<comment type="caution">
    <text evidence="1">The sequence shown here is derived from an EMBL/GenBank/DDBJ whole genome shotgun (WGS) entry which is preliminary data.</text>
</comment>
<name>A0A8J2P381_9HEXA</name>
<dbReference type="EMBL" id="CAJVCH010314667">
    <property type="protein sequence ID" value="CAG7786296.1"/>
    <property type="molecule type" value="Genomic_DNA"/>
</dbReference>
<dbReference type="AlphaFoldDB" id="A0A8J2P381"/>
<proteinExistence type="predicted"/>
<evidence type="ECO:0000313" key="1">
    <source>
        <dbReference type="EMBL" id="CAG7786296.1"/>
    </source>
</evidence>
<evidence type="ECO:0000313" key="2">
    <source>
        <dbReference type="Proteomes" id="UP000708208"/>
    </source>
</evidence>
<protein>
    <submittedName>
        <fullName evidence="1">Uncharacterized protein</fullName>
    </submittedName>
</protein>
<sequence length="22" mass="2507">LDNLVQAFLMAPLFVLLEVLFT</sequence>
<dbReference type="Proteomes" id="UP000708208">
    <property type="component" value="Unassembled WGS sequence"/>
</dbReference>
<gene>
    <name evidence="1" type="ORF">AFUS01_LOCUS24870</name>
</gene>
<accession>A0A8J2P381</accession>
<feature type="non-terminal residue" evidence="1">
    <location>
        <position position="1"/>
    </location>
</feature>